<dbReference type="Proteomes" id="UP001162501">
    <property type="component" value="Chromosome 1"/>
</dbReference>
<accession>A0AC59Y300</accession>
<feature type="non-terminal residue" evidence="1">
    <location>
        <position position="1"/>
    </location>
</feature>
<proteinExistence type="predicted"/>
<gene>
    <name evidence="1" type="ORF">MRATA1EN22A_LOCUS1145</name>
</gene>
<dbReference type="EMBL" id="OX596085">
    <property type="protein sequence ID" value="CAM9336887.1"/>
    <property type="molecule type" value="Genomic_DNA"/>
</dbReference>
<organism evidence="1 2">
    <name type="scientific">Rangifer tarandus platyrhynchus</name>
    <name type="common">Svalbard reindeer</name>
    <dbReference type="NCBI Taxonomy" id="3082113"/>
    <lineage>
        <taxon>Eukaryota</taxon>
        <taxon>Metazoa</taxon>
        <taxon>Chordata</taxon>
        <taxon>Craniata</taxon>
        <taxon>Vertebrata</taxon>
        <taxon>Euteleostomi</taxon>
        <taxon>Mammalia</taxon>
        <taxon>Eutheria</taxon>
        <taxon>Laurasiatheria</taxon>
        <taxon>Artiodactyla</taxon>
        <taxon>Ruminantia</taxon>
        <taxon>Pecora</taxon>
        <taxon>Cervidae</taxon>
        <taxon>Odocoileinae</taxon>
        <taxon>Rangifer</taxon>
    </lineage>
</organism>
<name>A0AC59Y300_RANTA</name>
<sequence>MGLMNFLASLDASTPCHDMAPGDCPRLSMAPGLRYYLLQEASPAPVMSDLPGLSSLSVLDLGCVCAPICPV</sequence>
<protein>
    <submittedName>
        <fullName evidence="1">Uncharacterized protein</fullName>
    </submittedName>
</protein>
<evidence type="ECO:0000313" key="1">
    <source>
        <dbReference type="EMBL" id="CAM9336887.1"/>
    </source>
</evidence>
<reference evidence="1" key="2">
    <citation type="submission" date="2025-03" db="EMBL/GenBank/DDBJ databases">
        <authorList>
            <consortium name="ELIXIR-Norway"/>
            <consortium name="Elixir Norway"/>
        </authorList>
    </citation>
    <scope>NUCLEOTIDE SEQUENCE</scope>
</reference>
<reference evidence="1" key="1">
    <citation type="submission" date="2023-05" db="EMBL/GenBank/DDBJ databases">
        <authorList>
            <consortium name="ELIXIR-Norway"/>
        </authorList>
    </citation>
    <scope>NUCLEOTIDE SEQUENCE</scope>
</reference>
<feature type="non-terminal residue" evidence="1">
    <location>
        <position position="71"/>
    </location>
</feature>
<evidence type="ECO:0000313" key="2">
    <source>
        <dbReference type="Proteomes" id="UP001162501"/>
    </source>
</evidence>